<dbReference type="PANTHER" id="PTHR43649:SF12">
    <property type="entry name" value="DIACETYLCHITOBIOSE BINDING PROTEIN DASA"/>
    <property type="match status" value="1"/>
</dbReference>
<evidence type="ECO:0000256" key="1">
    <source>
        <dbReference type="SAM" id="SignalP"/>
    </source>
</evidence>
<dbReference type="Pfam" id="PF13416">
    <property type="entry name" value="SBP_bac_8"/>
    <property type="match status" value="1"/>
</dbReference>
<keyword evidence="1" id="KW-0732">Signal</keyword>
<sequence>MRRRTLIPLCLVPAASLGLVACGSAVPEGQEGDSGDGGEVTVTVMSNFTSDVARGQVLDELIAKFNEDHEGEYQVESAAEPDWPTLQQKIRSMISAGDPPDVFLYNYNPNDRSREESGALMDWSRYLDEDPEWKARFSPANLDAIALDGAIPGIPGDQAPALVYYHSDLLEQAGHDSFPATWDDFFTVAETLKSEGVAGLAMMTADDAWHTMNAFSYLATAAGGRDAYAPGESLDSDAIRRAAEDTRRLLELSTPDAVGGNYAVSSRNFLAKQALAVIDGPWLISSIQSDVEDPCTVQVAPAPTAGDGAVEPGYTVTDSLNVWGAAEQADEEKTEAVVAWMKYFTSNDSAVRMAVDGEYPLAVQTELGPEDAERASCQMRQVLEIANAAPASVVQMGREITSGAQAQLPSLLESLALGQRGPDEFAAGLQQANQE</sequence>
<accession>A0A4R5D5U3</accession>
<protein>
    <submittedName>
        <fullName evidence="2">Extracellular solute-binding protein</fullName>
    </submittedName>
</protein>
<dbReference type="OrthoDB" id="9780991at2"/>
<dbReference type="PANTHER" id="PTHR43649">
    <property type="entry name" value="ARABINOSE-BINDING PROTEIN-RELATED"/>
    <property type="match status" value="1"/>
</dbReference>
<dbReference type="SUPFAM" id="SSF53850">
    <property type="entry name" value="Periplasmic binding protein-like II"/>
    <property type="match status" value="1"/>
</dbReference>
<proteinExistence type="predicted"/>
<gene>
    <name evidence="2" type="ORF">E1269_19320</name>
</gene>
<organism evidence="2 3">
    <name type="scientific">Jiangella asiatica</name>
    <dbReference type="NCBI Taxonomy" id="2530372"/>
    <lineage>
        <taxon>Bacteria</taxon>
        <taxon>Bacillati</taxon>
        <taxon>Actinomycetota</taxon>
        <taxon>Actinomycetes</taxon>
        <taxon>Jiangellales</taxon>
        <taxon>Jiangellaceae</taxon>
        <taxon>Jiangella</taxon>
    </lineage>
</organism>
<keyword evidence="3" id="KW-1185">Reference proteome</keyword>
<dbReference type="InterPro" id="IPR050490">
    <property type="entry name" value="Bact_solute-bd_prot1"/>
</dbReference>
<dbReference type="AlphaFoldDB" id="A0A4R5D5U3"/>
<dbReference type="Proteomes" id="UP000294739">
    <property type="component" value="Unassembled WGS sequence"/>
</dbReference>
<name>A0A4R5D5U3_9ACTN</name>
<dbReference type="InParanoid" id="A0A4R5D5U3"/>
<evidence type="ECO:0000313" key="3">
    <source>
        <dbReference type="Proteomes" id="UP000294739"/>
    </source>
</evidence>
<feature type="signal peptide" evidence="1">
    <location>
        <begin position="1"/>
        <end position="21"/>
    </location>
</feature>
<comment type="caution">
    <text evidence="2">The sequence shown here is derived from an EMBL/GenBank/DDBJ whole genome shotgun (WGS) entry which is preliminary data.</text>
</comment>
<reference evidence="2 3" key="1">
    <citation type="submission" date="2019-03" db="EMBL/GenBank/DDBJ databases">
        <title>Draft genome sequences of novel Actinobacteria.</title>
        <authorList>
            <person name="Sahin N."/>
            <person name="Ay H."/>
            <person name="Saygin H."/>
        </authorList>
    </citation>
    <scope>NUCLEOTIDE SEQUENCE [LARGE SCALE GENOMIC DNA]</scope>
    <source>
        <strain evidence="2 3">5K138</strain>
    </source>
</reference>
<evidence type="ECO:0000313" key="2">
    <source>
        <dbReference type="EMBL" id="TDE07917.1"/>
    </source>
</evidence>
<dbReference type="RefSeq" id="WP_131897503.1">
    <property type="nucleotide sequence ID" value="NZ_SMKZ01000029.1"/>
</dbReference>
<feature type="chain" id="PRO_5038685575" evidence="1">
    <location>
        <begin position="22"/>
        <end position="435"/>
    </location>
</feature>
<dbReference type="Gene3D" id="3.40.190.10">
    <property type="entry name" value="Periplasmic binding protein-like II"/>
    <property type="match status" value="1"/>
</dbReference>
<dbReference type="EMBL" id="SMKZ01000029">
    <property type="protein sequence ID" value="TDE07917.1"/>
    <property type="molecule type" value="Genomic_DNA"/>
</dbReference>
<dbReference type="PROSITE" id="PS51257">
    <property type="entry name" value="PROKAR_LIPOPROTEIN"/>
    <property type="match status" value="1"/>
</dbReference>
<dbReference type="InterPro" id="IPR006059">
    <property type="entry name" value="SBP"/>
</dbReference>